<dbReference type="Proteomes" id="UP000681162">
    <property type="component" value="Unassembled WGS sequence"/>
</dbReference>
<protein>
    <recommendedName>
        <fullName evidence="1">Gp28/Gp37-like domain-containing protein</fullName>
    </recommendedName>
</protein>
<evidence type="ECO:0000313" key="3">
    <source>
        <dbReference type="Proteomes" id="UP000681162"/>
    </source>
</evidence>
<evidence type="ECO:0000313" key="2">
    <source>
        <dbReference type="EMBL" id="GIO39293.1"/>
    </source>
</evidence>
<name>A0A919XX61_9BACL</name>
<accession>A0A919XX61</accession>
<feature type="domain" description="Gp28/Gp37-like" evidence="1">
    <location>
        <begin position="6"/>
        <end position="347"/>
    </location>
</feature>
<gene>
    <name evidence="2" type="ORF">J41TS12_41540</name>
</gene>
<organism evidence="2 3">
    <name type="scientific">Paenibacillus antibioticophila</name>
    <dbReference type="NCBI Taxonomy" id="1274374"/>
    <lineage>
        <taxon>Bacteria</taxon>
        <taxon>Bacillati</taxon>
        <taxon>Bacillota</taxon>
        <taxon>Bacilli</taxon>
        <taxon>Bacillales</taxon>
        <taxon>Paenibacillaceae</taxon>
        <taxon>Paenibacillus</taxon>
    </lineage>
</organism>
<keyword evidence="3" id="KW-1185">Reference proteome</keyword>
<reference evidence="2 3" key="1">
    <citation type="submission" date="2021-03" db="EMBL/GenBank/DDBJ databases">
        <title>Antimicrobial resistance genes in bacteria isolated from Japanese honey, and their potential for conferring macrolide and lincosamide resistance in the American foulbrood pathogen Paenibacillus larvae.</title>
        <authorList>
            <person name="Okamoto M."/>
            <person name="Kumagai M."/>
            <person name="Kanamori H."/>
            <person name="Takamatsu D."/>
        </authorList>
    </citation>
    <scope>NUCLEOTIDE SEQUENCE [LARGE SCALE GENOMIC DNA]</scope>
    <source>
        <strain evidence="2 3">J41TS12</strain>
    </source>
</reference>
<sequence>MAAPSVRIIDTNFNLLGEIDNYESLQFTRRFYRPGEFEMHIHLGKRHTDQLLEDRVIYINNQQHKSGIIRYRQIVEDDKGIETLIIRGPTLGGVLDQRVTVSDNYDRIIGPAETVMKHYANNHLGNGTYATGIYAKRQIPFFAIAEDQTRGKTTPWQSRFEPLDQVVQEIAEWCDIGWLVSLDFENKKWVFDVLAGRDLTTNQNVLPPVIFSNEFDNIQSQGYVDSSLQFKNVGYAGGQGEDEDRLIQMIGDAEGLARREVFLDCSSAEDANELTSLGEQALAEQKRIRTYNGLILNTGSFEYEKDWDLGDIVTQQNKKWGLTMHSRITEIKEIYEPASKLEITLGDEIPTITEFVKKLRSDVKRSD</sequence>
<proteinExistence type="predicted"/>
<dbReference type="AlphaFoldDB" id="A0A919XX61"/>
<evidence type="ECO:0000259" key="1">
    <source>
        <dbReference type="Pfam" id="PF14594"/>
    </source>
</evidence>
<comment type="caution">
    <text evidence="2">The sequence shown here is derived from an EMBL/GenBank/DDBJ whole genome shotgun (WGS) entry which is preliminary data.</text>
</comment>
<dbReference type="InterPro" id="IPR029432">
    <property type="entry name" value="Gp28/Gp37-like_dom"/>
</dbReference>
<dbReference type="EMBL" id="BORR01000020">
    <property type="protein sequence ID" value="GIO39293.1"/>
    <property type="molecule type" value="Genomic_DNA"/>
</dbReference>
<dbReference type="RefSeq" id="WP_212942431.1">
    <property type="nucleotide sequence ID" value="NZ_BORR01000020.1"/>
</dbReference>
<dbReference type="Pfam" id="PF14594">
    <property type="entry name" value="Sipho_Gp37"/>
    <property type="match status" value="1"/>
</dbReference>